<comment type="caution">
    <text evidence="1">The sequence shown here is derived from an EMBL/GenBank/DDBJ whole genome shotgun (WGS) entry which is preliminary data.</text>
</comment>
<evidence type="ECO:0000313" key="2">
    <source>
        <dbReference type="Proteomes" id="UP000078237"/>
    </source>
</evidence>
<gene>
    <name evidence="1" type="ORF">MMYC01_200409</name>
</gene>
<protein>
    <submittedName>
        <fullName evidence="1">Uncharacterized protein</fullName>
    </submittedName>
</protein>
<organism evidence="1 2">
    <name type="scientific">Madurella mycetomatis</name>
    <dbReference type="NCBI Taxonomy" id="100816"/>
    <lineage>
        <taxon>Eukaryota</taxon>
        <taxon>Fungi</taxon>
        <taxon>Dikarya</taxon>
        <taxon>Ascomycota</taxon>
        <taxon>Pezizomycotina</taxon>
        <taxon>Sordariomycetes</taxon>
        <taxon>Sordariomycetidae</taxon>
        <taxon>Sordariales</taxon>
        <taxon>Sordariales incertae sedis</taxon>
        <taxon>Madurella</taxon>
    </lineage>
</organism>
<keyword evidence="2" id="KW-1185">Reference proteome</keyword>
<dbReference type="VEuPathDB" id="FungiDB:MMYC01_200409"/>
<evidence type="ECO:0000313" key="1">
    <source>
        <dbReference type="EMBL" id="KXX82975.1"/>
    </source>
</evidence>
<dbReference type="Proteomes" id="UP000078237">
    <property type="component" value="Unassembled WGS sequence"/>
</dbReference>
<dbReference type="AlphaFoldDB" id="A0A175WHC9"/>
<reference evidence="1 2" key="1">
    <citation type="journal article" date="2016" name="Genome Announc.">
        <title>Genome Sequence of Madurella mycetomatis mm55, Isolated from a Human Mycetoma Case in Sudan.</title>
        <authorList>
            <person name="Smit S."/>
            <person name="Derks M.F."/>
            <person name="Bervoets S."/>
            <person name="Fahal A."/>
            <person name="van Leeuwen W."/>
            <person name="van Belkum A."/>
            <person name="van de Sande W.W."/>
        </authorList>
    </citation>
    <scope>NUCLEOTIDE SEQUENCE [LARGE SCALE GENOMIC DNA]</scope>
    <source>
        <strain evidence="2">mm55</strain>
    </source>
</reference>
<sequence>MRTSSVKRSTSVVDQAEYFTTGLHLPQHSDGSGSRAPEVDPSAAFVAASINLYIQMSSQPSSYSTAAQPTSRPSPPLEQIRSSTANISKPDYCKAHLLRDAPFTAFRLVGKGSNNGVDTSTVTIVSHRSVDVNSATQTVSRALAGAESATSWTSRSAKNLTHCYPTKITDEDLLDMDARNTSPRL</sequence>
<dbReference type="EMBL" id="LCTW02000005">
    <property type="protein sequence ID" value="KXX82975.1"/>
    <property type="molecule type" value="Genomic_DNA"/>
</dbReference>
<accession>A0A175WHC9</accession>
<name>A0A175WHC9_9PEZI</name>
<proteinExistence type="predicted"/>